<sequence>MYATSSTIGPNRPPGRSWNASGIASVATNAAAIATPIPIRSGPWSAGDWLASQLYDVQVHHMKPSTVSAWTTPRGLWVSVSR</sequence>
<evidence type="ECO:0000313" key="1">
    <source>
        <dbReference type="EMBL" id="MDM7830994.1"/>
    </source>
</evidence>
<dbReference type="Proteomes" id="UP001321453">
    <property type="component" value="Unassembled WGS sequence"/>
</dbReference>
<dbReference type="EMBL" id="JAUCGR010000002">
    <property type="protein sequence ID" value="MDM7830994.1"/>
    <property type="molecule type" value="Genomic_DNA"/>
</dbReference>
<name>A0ABT7S660_9CELL</name>
<organism evidence="1 2">
    <name type="scientific">Cellulomonas edaphi</name>
    <dbReference type="NCBI Taxonomy" id="3053468"/>
    <lineage>
        <taxon>Bacteria</taxon>
        <taxon>Bacillati</taxon>
        <taxon>Actinomycetota</taxon>
        <taxon>Actinomycetes</taxon>
        <taxon>Micrococcales</taxon>
        <taxon>Cellulomonadaceae</taxon>
        <taxon>Cellulomonas</taxon>
    </lineage>
</organism>
<gene>
    <name evidence="1" type="ORF">QRT05_06585</name>
</gene>
<reference evidence="1 2" key="1">
    <citation type="submission" date="2023-06" db="EMBL/GenBank/DDBJ databases">
        <title>Cellulomonas sp. MW9 Whole genome sequence.</title>
        <authorList>
            <person name="Park S."/>
        </authorList>
    </citation>
    <scope>NUCLEOTIDE SEQUENCE [LARGE SCALE GENOMIC DNA]</scope>
    <source>
        <strain evidence="1 2">MW9</strain>
    </source>
</reference>
<keyword evidence="2" id="KW-1185">Reference proteome</keyword>
<accession>A0ABT7S660</accession>
<comment type="caution">
    <text evidence="1">The sequence shown here is derived from an EMBL/GenBank/DDBJ whole genome shotgun (WGS) entry which is preliminary data.</text>
</comment>
<proteinExistence type="predicted"/>
<protein>
    <submittedName>
        <fullName evidence="1">Uncharacterized protein</fullName>
    </submittedName>
</protein>
<evidence type="ECO:0000313" key="2">
    <source>
        <dbReference type="Proteomes" id="UP001321453"/>
    </source>
</evidence>